<name>A0AA87DBR0_9LACO</name>
<accession>A0AA87DBR0</accession>
<dbReference type="GO" id="GO:0003987">
    <property type="term" value="F:acetate-CoA ligase activity"/>
    <property type="evidence" value="ECO:0007669"/>
    <property type="project" value="UniProtKB-EC"/>
</dbReference>
<dbReference type="EMBL" id="ACGO02000004">
    <property type="protein sequence ID" value="EFJ68969.1"/>
    <property type="molecule type" value="Genomic_DNA"/>
</dbReference>
<dbReference type="Gene3D" id="3.40.50.12780">
    <property type="entry name" value="N-terminal domain of ligase-like"/>
    <property type="match status" value="1"/>
</dbReference>
<evidence type="ECO:0000259" key="2">
    <source>
        <dbReference type="Pfam" id="PF00501"/>
    </source>
</evidence>
<dbReference type="Proteomes" id="UP000003672">
    <property type="component" value="Unassembled WGS sequence"/>
</dbReference>
<dbReference type="GO" id="GO:0044550">
    <property type="term" value="P:secondary metabolite biosynthetic process"/>
    <property type="evidence" value="ECO:0007669"/>
    <property type="project" value="TreeGrafter"/>
</dbReference>
<keyword evidence="1 3" id="KW-0436">Ligase</keyword>
<reference evidence="3 4" key="1">
    <citation type="submission" date="2010-06" db="EMBL/GenBank/DDBJ databases">
        <authorList>
            <person name="Muzny D."/>
            <person name="Qin X."/>
            <person name="Buhay C."/>
            <person name="Dugan-Rocha S."/>
            <person name="Ding Y."/>
            <person name="Chen G."/>
            <person name="Hawes A."/>
            <person name="Holder M."/>
            <person name="Jhangiani S."/>
            <person name="Johnson A."/>
            <person name="Khan Z."/>
            <person name="Li Z."/>
            <person name="Liu W."/>
            <person name="Liu X."/>
            <person name="Perez L."/>
            <person name="Shen H."/>
            <person name="Wang Q."/>
            <person name="Watt J."/>
            <person name="Xi L."/>
            <person name="Xin Y."/>
            <person name="Zhou J."/>
            <person name="Deng J."/>
            <person name="Jiang H."/>
            <person name="Liu Y."/>
            <person name="Qu J."/>
            <person name="Song X.-Z."/>
            <person name="Zhang L."/>
            <person name="Villasana D."/>
            <person name="Johnson A."/>
            <person name="Liu J."/>
            <person name="Liyanage D."/>
            <person name="Lorensuhewa L."/>
            <person name="Robinson T."/>
            <person name="Song A."/>
            <person name="Song B.-B."/>
            <person name="Dinh H."/>
            <person name="Thornton R."/>
            <person name="Coyle M."/>
            <person name="Francisco L."/>
            <person name="Jackson L."/>
            <person name="Javaid M."/>
            <person name="Korchina V."/>
            <person name="Kovar C."/>
            <person name="Mata R."/>
            <person name="Mathew T."/>
            <person name="Ngo R."/>
            <person name="Nguyen L."/>
            <person name="Nguyen N."/>
            <person name="Okwuonu G."/>
            <person name="Ongeri F."/>
            <person name="Pham C."/>
            <person name="Simmons D."/>
            <person name="Wilczek-Boney K."/>
            <person name="Hale W."/>
            <person name="Jakkamsetti A."/>
            <person name="Pham P."/>
            <person name="Ruth R."/>
            <person name="San Lucas F."/>
            <person name="Warren J."/>
            <person name="Zhang J."/>
            <person name="Zhao Z."/>
            <person name="Zhou C."/>
            <person name="Zhu D."/>
            <person name="Lee S."/>
            <person name="Bess C."/>
            <person name="Blankenburg K."/>
            <person name="Forbes L."/>
            <person name="Fu Q."/>
            <person name="Gubbala S."/>
            <person name="Hirani K."/>
            <person name="Jayaseelan J.C."/>
            <person name="Lara F."/>
            <person name="Munidasa M."/>
            <person name="Palculict T."/>
            <person name="Patil S."/>
            <person name="Pu L.-L."/>
            <person name="Saada N."/>
            <person name="Tang L."/>
            <person name="Weissenberger G."/>
            <person name="Zhu Y."/>
            <person name="Hemphill L."/>
            <person name="Shang Y."/>
            <person name="Youmans B."/>
            <person name="Ayvaz T."/>
            <person name="Ross M."/>
            <person name="Santibanez J."/>
            <person name="Aqrawi P."/>
            <person name="Gross S."/>
            <person name="Joshi V."/>
            <person name="Fowler G."/>
            <person name="Nazareth L."/>
            <person name="Reid J."/>
            <person name="Worley K."/>
            <person name="Petrosino J."/>
            <person name="Highlander S."/>
            <person name="Gibbs R."/>
        </authorList>
    </citation>
    <scope>NUCLEOTIDE SEQUENCE [LARGE SCALE GENOMIC DNA]</scope>
    <source>
        <strain evidence="3 4">JV-V03</strain>
    </source>
</reference>
<dbReference type="Pfam" id="PF00501">
    <property type="entry name" value="AMP-binding"/>
    <property type="match status" value="1"/>
</dbReference>
<dbReference type="RefSeq" id="WP_003649854.1">
    <property type="nucleotide sequence ID" value="NZ_CP040501.1"/>
</dbReference>
<dbReference type="InterPro" id="IPR020845">
    <property type="entry name" value="AMP-binding_CS"/>
</dbReference>
<dbReference type="InterPro" id="IPR042099">
    <property type="entry name" value="ANL_N_sf"/>
</dbReference>
<proteinExistence type="predicted"/>
<dbReference type="PANTHER" id="PTHR43352:SF1">
    <property type="entry name" value="ANTHRANILATE--COA LIGASE"/>
    <property type="match status" value="1"/>
</dbReference>
<sequence>MSLYNKEFNAFDYFIGRKKYSEDLCMIDTMGETVTYKDFYQRVKFKDQELFNKFNSNVRCLFILNDCIDLVELFYGALSKNAISGIIPYSLEPCKIIKILNRDKYNLIVTDVEKSKSILEILKTHNNIFKQVKIHNLVFIYINKICSALPQNSFIIYSSGSTGLPKGILHKQIDMKYATDTYGKNILKLSNKDLVYPLSSISYGFSFTTATFQVFEAGAAVLISSNHNTFKIIDTIQQYKPTILCGVPSIFSMLLKIHTHIANIDLTSVKFVLSSGENLNSTIMNSWNKIFNIPLIEGYGSVEMLTNVISNTRSVRISGSAGKIVKGFSYRIDNKGILIIKGNCISTYEMGKDNLSQITNIFYTKDVFSLDKNGYFWYNGRIDDKFKFNGIWLNPIDIEKEFLNISSAHDCYIVKHNKDLYLFYKSSNNLNKSELKDIYFKLREKFVHSICPTIFVRVEDFKYNHNGKKIRLFFKKNRWTDVEKVADMRK</sequence>
<evidence type="ECO:0000256" key="1">
    <source>
        <dbReference type="ARBA" id="ARBA00022598"/>
    </source>
</evidence>
<protein>
    <submittedName>
        <fullName evidence="3">AMP-binding enzyme</fullName>
        <ecNumber evidence="3">6.2.1.1</ecNumber>
    </submittedName>
</protein>
<dbReference type="EC" id="6.2.1.1" evidence="3"/>
<gene>
    <name evidence="3" type="primary">acsA-1</name>
    <name evidence="3" type="ORF">HMPREF0514_11736</name>
</gene>
<dbReference type="AlphaFoldDB" id="A0AA87DBR0"/>
<evidence type="ECO:0000313" key="4">
    <source>
        <dbReference type="Proteomes" id="UP000003672"/>
    </source>
</evidence>
<dbReference type="SUPFAM" id="SSF56801">
    <property type="entry name" value="Acetyl-CoA synthetase-like"/>
    <property type="match status" value="1"/>
</dbReference>
<dbReference type="InterPro" id="IPR000873">
    <property type="entry name" value="AMP-dep_synth/lig_dom"/>
</dbReference>
<dbReference type="PANTHER" id="PTHR43352">
    <property type="entry name" value="ACETYL-COA SYNTHETASE"/>
    <property type="match status" value="1"/>
</dbReference>
<organism evidence="3 4">
    <name type="scientific">Lactobacillus paragasseri JV-V03</name>
    <dbReference type="NCBI Taxonomy" id="525326"/>
    <lineage>
        <taxon>Bacteria</taxon>
        <taxon>Bacillati</taxon>
        <taxon>Bacillota</taxon>
        <taxon>Bacilli</taxon>
        <taxon>Lactobacillales</taxon>
        <taxon>Lactobacillaceae</taxon>
        <taxon>Lactobacillus</taxon>
    </lineage>
</organism>
<dbReference type="PROSITE" id="PS00455">
    <property type="entry name" value="AMP_BINDING"/>
    <property type="match status" value="1"/>
</dbReference>
<comment type="caution">
    <text evidence="3">The sequence shown here is derived from an EMBL/GenBank/DDBJ whole genome shotgun (WGS) entry which is preliminary data.</text>
</comment>
<evidence type="ECO:0000313" key="3">
    <source>
        <dbReference type="EMBL" id="EFJ68969.1"/>
    </source>
</evidence>
<feature type="domain" description="AMP-dependent synthetase/ligase" evidence="2">
    <location>
        <begin position="19"/>
        <end position="332"/>
    </location>
</feature>